<evidence type="ECO:0000313" key="3">
    <source>
        <dbReference type="Proteomes" id="UP000000235"/>
    </source>
</evidence>
<dbReference type="STRING" id="369723.Strop_1230"/>
<name>A4X4A0_SALTO</name>
<organism evidence="2 3">
    <name type="scientific">Salinispora tropica (strain ATCC BAA-916 / DSM 44818 / JCM 13857 / NBRC 105044 / CNB-440)</name>
    <dbReference type="NCBI Taxonomy" id="369723"/>
    <lineage>
        <taxon>Bacteria</taxon>
        <taxon>Bacillati</taxon>
        <taxon>Actinomycetota</taxon>
        <taxon>Actinomycetes</taxon>
        <taxon>Micromonosporales</taxon>
        <taxon>Micromonosporaceae</taxon>
        <taxon>Salinispora</taxon>
    </lineage>
</organism>
<dbReference type="EMBL" id="CP000667">
    <property type="protein sequence ID" value="ABP53700.1"/>
    <property type="molecule type" value="Genomic_DNA"/>
</dbReference>
<feature type="region of interest" description="Disordered" evidence="1">
    <location>
        <begin position="80"/>
        <end position="103"/>
    </location>
</feature>
<dbReference type="KEGG" id="stp:Strop_1230"/>
<dbReference type="Proteomes" id="UP000000235">
    <property type="component" value="Chromosome"/>
</dbReference>
<proteinExistence type="predicted"/>
<evidence type="ECO:0000313" key="2">
    <source>
        <dbReference type="EMBL" id="ABP53700.1"/>
    </source>
</evidence>
<protein>
    <submittedName>
        <fullName evidence="2">Uncharacterized protein</fullName>
    </submittedName>
</protein>
<dbReference type="HOGENOM" id="CLU_2261850_0_0_11"/>
<reference evidence="3" key="1">
    <citation type="journal article" date="2007" name="Proc. Natl. Acad. Sci. U.S.A.">
        <title>Genome sequencing reveals complex secondary metabolome in the marine actinomycete Salinispora tropica.</title>
        <authorList>
            <person name="Udwary D.W."/>
            <person name="Zeigler L."/>
            <person name="Asolkar R.N."/>
            <person name="Singan V."/>
            <person name="Lapidus A."/>
            <person name="Fenical W."/>
            <person name="Jensen P.R."/>
            <person name="Moore B.S."/>
        </authorList>
    </citation>
    <scope>NUCLEOTIDE SEQUENCE [LARGE SCALE GENOMIC DNA]</scope>
    <source>
        <strain evidence="3">ATCC BAA-916 / DSM 44818 / CNB-440</strain>
    </source>
</reference>
<dbReference type="AlphaFoldDB" id="A4X4A0"/>
<evidence type="ECO:0000256" key="1">
    <source>
        <dbReference type="SAM" id="MobiDB-lite"/>
    </source>
</evidence>
<sequence>MGQIGENRSRGMFWYWTGSGDRGGGRGDIVGSDFYDIPTRAKWHNGSMGLAGEAAHAATPRHRHRLSGRICCRGCGQCEERSERAGPVGGDDRELAVHSGTRR</sequence>
<accession>A4X4A0</accession>
<feature type="compositionally biased region" description="Basic and acidic residues" evidence="1">
    <location>
        <begin position="80"/>
        <end position="96"/>
    </location>
</feature>
<gene>
    <name evidence="2" type="ordered locus">Strop_1230</name>
</gene>
<keyword evidence="3" id="KW-1185">Reference proteome</keyword>